<gene>
    <name evidence="3" type="ORF">GCM10009823_10510</name>
</gene>
<dbReference type="PANTHER" id="PTHR43135">
    <property type="entry name" value="ALPHA-D-RIBOSE 1-METHYLPHOSPHONATE 5-TRIPHOSPHATE DIPHOSPHATASE"/>
    <property type="match status" value="1"/>
</dbReference>
<reference evidence="3 4" key="1">
    <citation type="journal article" date="2019" name="Int. J. Syst. Evol. Microbiol.">
        <title>The Global Catalogue of Microorganisms (GCM) 10K type strain sequencing project: providing services to taxonomists for standard genome sequencing and annotation.</title>
        <authorList>
            <consortium name="The Broad Institute Genomics Platform"/>
            <consortium name="The Broad Institute Genome Sequencing Center for Infectious Disease"/>
            <person name="Wu L."/>
            <person name="Ma J."/>
        </authorList>
    </citation>
    <scope>NUCLEOTIDE SEQUENCE [LARGE SCALE GENOMIC DNA]</scope>
    <source>
        <strain evidence="3 4">JCM 15900</strain>
    </source>
</reference>
<dbReference type="EMBL" id="BAAAPZ010000003">
    <property type="protein sequence ID" value="GAA2092653.1"/>
    <property type="molecule type" value="Genomic_DNA"/>
</dbReference>
<comment type="caution">
    <text evidence="3">The sequence shown here is derived from an EMBL/GenBank/DDBJ whole genome shotgun (WGS) entry which is preliminary data.</text>
</comment>
<dbReference type="Proteomes" id="UP001500984">
    <property type="component" value="Unassembled WGS sequence"/>
</dbReference>
<proteinExistence type="predicted"/>
<protein>
    <submittedName>
        <fullName evidence="3">Amidohydrolase</fullName>
    </submittedName>
</protein>
<keyword evidence="4" id="KW-1185">Reference proteome</keyword>
<dbReference type="Gene3D" id="3.20.20.140">
    <property type="entry name" value="Metal-dependent hydrolases"/>
    <property type="match status" value="1"/>
</dbReference>
<dbReference type="InterPro" id="IPR051781">
    <property type="entry name" value="Metallo-dep_Hydrolase"/>
</dbReference>
<dbReference type="CDD" id="cd01309">
    <property type="entry name" value="Met_dep_hydrolase_C"/>
    <property type="match status" value="1"/>
</dbReference>
<evidence type="ECO:0000313" key="3">
    <source>
        <dbReference type="EMBL" id="GAA2092653.1"/>
    </source>
</evidence>
<accession>A0ABN2WK96</accession>
<dbReference type="SUPFAM" id="SSF51556">
    <property type="entry name" value="Metallo-dependent hydrolases"/>
    <property type="match status" value="1"/>
</dbReference>
<dbReference type="PANTHER" id="PTHR43135:SF3">
    <property type="entry name" value="ALPHA-D-RIBOSE 1-METHYLPHOSPHONATE 5-TRIPHOSPHATE DIPHOSPHATASE"/>
    <property type="match status" value="1"/>
</dbReference>
<dbReference type="InterPro" id="IPR032466">
    <property type="entry name" value="Metal_Hydrolase"/>
</dbReference>
<dbReference type="RefSeq" id="WP_344335892.1">
    <property type="nucleotide sequence ID" value="NZ_BAAAPZ010000003.1"/>
</dbReference>
<feature type="domain" description="Amidohydrolase-related" evidence="2">
    <location>
        <begin position="70"/>
        <end position="383"/>
    </location>
</feature>
<dbReference type="InterPro" id="IPR006680">
    <property type="entry name" value="Amidohydro-rel"/>
</dbReference>
<sequence>MYRSVSVPAARDLALVGGRVLPVADEQGRRAAPLDPGVVLVRDGRIAAVGAVGEVEVPAEAEVIDCAGTVLTPGLVEAHGHLGVHEDGEGWAGDDTNEMTIVDGAKLRALDAINPREVGFKDALRGGVTSAVVKPGSGNPIGGRTVAVKTWGRVVDEMVIREDVSVKSALGENPKRVHGEKGRMPSVRMGVAAALREAFVEAQNYVAARAAAHSEGKPFARDLGKETLAAVLAGELAWDQHCHRADDIATAVRLSEEFGYRLVVNHGTEGHLLADYLAEKGIDVIVGPLMTSRSKVELRERTLATPAALAEAGVRIALTTDHPVVPINFLIHEATLAVKDGLDPVVALESLTVNPAAMLGLDDRVGSLAPGRDADIAVWSADPLDVHARAEHVYIAGRRVYRWDEESGQGEVADPHGPTRVAHVQAGGKAQAGETERSADTR</sequence>
<dbReference type="Pfam" id="PF01979">
    <property type="entry name" value="Amidohydro_1"/>
    <property type="match status" value="1"/>
</dbReference>
<dbReference type="InterPro" id="IPR011059">
    <property type="entry name" value="Metal-dep_hydrolase_composite"/>
</dbReference>
<name>A0ABN2WK96_9MICO</name>
<feature type="region of interest" description="Disordered" evidence="1">
    <location>
        <begin position="406"/>
        <end position="442"/>
    </location>
</feature>
<evidence type="ECO:0000313" key="4">
    <source>
        <dbReference type="Proteomes" id="UP001500984"/>
    </source>
</evidence>
<dbReference type="SUPFAM" id="SSF51338">
    <property type="entry name" value="Composite domain of metallo-dependent hydrolases"/>
    <property type="match status" value="1"/>
</dbReference>
<organism evidence="3 4">
    <name type="scientific">Brevibacterium salitolerans</name>
    <dbReference type="NCBI Taxonomy" id="1403566"/>
    <lineage>
        <taxon>Bacteria</taxon>
        <taxon>Bacillati</taxon>
        <taxon>Actinomycetota</taxon>
        <taxon>Actinomycetes</taxon>
        <taxon>Micrococcales</taxon>
        <taxon>Brevibacteriaceae</taxon>
        <taxon>Brevibacterium</taxon>
    </lineage>
</organism>
<evidence type="ECO:0000259" key="2">
    <source>
        <dbReference type="Pfam" id="PF01979"/>
    </source>
</evidence>
<evidence type="ECO:0000256" key="1">
    <source>
        <dbReference type="SAM" id="MobiDB-lite"/>
    </source>
</evidence>